<dbReference type="VEuPathDB" id="PlasmoDB:PYYM_1039400"/>
<dbReference type="Proteomes" id="UP000072904">
    <property type="component" value="Chromosome 10"/>
</dbReference>
<proteinExistence type="predicted"/>
<evidence type="ECO:0000256" key="1">
    <source>
        <dbReference type="SAM" id="SignalP"/>
    </source>
</evidence>
<dbReference type="VEuPathDB" id="PlasmoDB:PY17X_1039700"/>
<dbReference type="EMBL" id="LK934638">
    <property type="protein sequence ID" value="CDU85227.1"/>
    <property type="molecule type" value="Genomic_DNA"/>
</dbReference>
<accession>A0A077YG79</accession>
<dbReference type="OMA" id="SKAHLEM"/>
<evidence type="ECO:0000313" key="4">
    <source>
        <dbReference type="Proteomes" id="UP000072874"/>
    </source>
</evidence>
<evidence type="ECO:0000313" key="3">
    <source>
        <dbReference type="EMBL" id="VTZ79122.1"/>
    </source>
</evidence>
<dbReference type="OrthoDB" id="392484at2759"/>
<evidence type="ECO:0000313" key="5">
    <source>
        <dbReference type="Proteomes" id="UP000072904"/>
    </source>
</evidence>
<reference evidence="2" key="3">
    <citation type="submission" date="2014-05" db="EMBL/GenBank/DDBJ databases">
        <authorList>
            <person name="Aslett A.Martin."/>
            <person name="De Silva Nishadi"/>
        </authorList>
    </citation>
    <scope>NUCLEOTIDE SEQUENCE</scope>
    <source>
        <strain evidence="2">YM</strain>
    </source>
</reference>
<dbReference type="KEGG" id="pyo:PY17X_1039700"/>
<feature type="chain" id="PRO_5014501967" description="Fam-c protein" evidence="1">
    <location>
        <begin position="26"/>
        <end position="292"/>
    </location>
</feature>
<reference evidence="3" key="2">
    <citation type="submission" date="2014-05" db="EMBL/GenBank/DDBJ databases">
        <authorList>
            <person name="Aslett M.A."/>
            <person name="De Silva N."/>
        </authorList>
    </citation>
    <scope>NUCLEOTIDE SEQUENCE</scope>
    <source>
        <strain evidence="3">17X</strain>
    </source>
</reference>
<keyword evidence="1" id="KW-0732">Signal</keyword>
<dbReference type="VEuPathDB" id="PlasmoDB:Py17XNL_001002434"/>
<evidence type="ECO:0000313" key="2">
    <source>
        <dbReference type="EMBL" id="CDU85227.1"/>
    </source>
</evidence>
<reference evidence="4 5" key="1">
    <citation type="journal article" date="2014" name="BMC Biol.">
        <title>A comprehensive evaluation of rodent malaria parasite genomes and gene expression.</title>
        <authorList>
            <person name="Otto T.D."/>
            <person name="Bohme U."/>
            <person name="Jackson A.P."/>
            <person name="Hunt M."/>
            <person name="Franke-Fayard B."/>
            <person name="Hoeijmakers W.A."/>
            <person name="Religa A.A."/>
            <person name="Robertson L."/>
            <person name="Sanders M."/>
            <person name="Ogun S.A."/>
            <person name="Cunningham D."/>
            <person name="Erhart A."/>
            <person name="Billker O."/>
            <person name="Khan S.M."/>
            <person name="Stunnenberg H.G."/>
            <person name="Langhorne J."/>
            <person name="Holder A.A."/>
            <person name="Waters A.P."/>
            <person name="Newbold C.I."/>
            <person name="Pain A."/>
            <person name="Berriman M."/>
            <person name="Janse C.J."/>
        </authorList>
    </citation>
    <scope>NUCLEOTIDE SEQUENCE [LARGE SCALE GENOMIC DNA]</scope>
    <source>
        <strain evidence="3 4">17X</strain>
        <strain evidence="2 5">YM</strain>
    </source>
</reference>
<organism evidence="2 5">
    <name type="scientific">Plasmodium yoelii</name>
    <dbReference type="NCBI Taxonomy" id="5861"/>
    <lineage>
        <taxon>Eukaryota</taxon>
        <taxon>Sar</taxon>
        <taxon>Alveolata</taxon>
        <taxon>Apicomplexa</taxon>
        <taxon>Aconoidasida</taxon>
        <taxon>Haemosporida</taxon>
        <taxon>Plasmodiidae</taxon>
        <taxon>Plasmodium</taxon>
        <taxon>Plasmodium (Vinckeia)</taxon>
    </lineage>
</organism>
<dbReference type="EMBL" id="LM993664">
    <property type="protein sequence ID" value="VTZ79122.1"/>
    <property type="molecule type" value="Genomic_DNA"/>
</dbReference>
<dbReference type="AlphaFoldDB" id="A0A077YG79"/>
<name>A0A077YG79_PLAYE</name>
<dbReference type="GeneID" id="34859931"/>
<dbReference type="Proteomes" id="UP000072874">
    <property type="component" value="Chromosome 10"/>
</dbReference>
<evidence type="ECO:0008006" key="6">
    <source>
        <dbReference type="Google" id="ProtNLM"/>
    </source>
</evidence>
<dbReference type="RefSeq" id="XP_022813406.1">
    <property type="nucleotide sequence ID" value="XM_022956358.1"/>
</dbReference>
<feature type="signal peptide" evidence="1">
    <location>
        <begin position="1"/>
        <end position="25"/>
    </location>
</feature>
<gene>
    <name evidence="3" type="ORF">PY17X_1039700</name>
    <name evidence="2" type="ORF">PYYM_1039400</name>
</gene>
<protein>
    <recommendedName>
        <fullName evidence="6">Fam-c protein</fullName>
    </recommendedName>
</protein>
<sequence length="292" mass="33927">MVNKKVVTFSLFLLLKLSIIKCNNGANENNILKNMNIDSSDEAIYMENLQKLKELLDENKLSEATKLFNEMKTVLDNHGHSENDNNQIIDENNFFPGINDHIFDNLINPNDIKEMIRFYMYLQNVLNSKNETSEKKMVKKFLRKTMEKVKNNSENKSIDEIINDIEGHDEMLEKLASLMKMNKDELKDPETKNKLNQILIGMIKFREYTNDSSVTEALLNDIQIHEVPSEDGSKKPKLQVNISNSKAHLDILHKATKFMGMEIDHEELKNLTVNNKWYENFLTNIINSSDEL</sequence>
<reference evidence="3" key="4">
    <citation type="submission" date="2019-05" db="EMBL/GenBank/DDBJ databases">
        <authorList>
            <consortium name="Pathogen Informatics"/>
        </authorList>
    </citation>
    <scope>NUCLEOTIDE SEQUENCE</scope>
    <source>
        <strain evidence="3">17X</strain>
    </source>
</reference>